<feature type="compositionally biased region" description="Polar residues" evidence="1">
    <location>
        <begin position="651"/>
        <end position="661"/>
    </location>
</feature>
<evidence type="ECO:0000256" key="1">
    <source>
        <dbReference type="SAM" id="MobiDB-lite"/>
    </source>
</evidence>
<feature type="region of interest" description="Disordered" evidence="1">
    <location>
        <begin position="596"/>
        <end position="716"/>
    </location>
</feature>
<dbReference type="EMBL" id="MCFA01000092">
    <property type="protein sequence ID" value="ORY09020.1"/>
    <property type="molecule type" value="Genomic_DNA"/>
</dbReference>
<evidence type="ECO:0000313" key="2">
    <source>
        <dbReference type="EMBL" id="ORY09020.1"/>
    </source>
</evidence>
<evidence type="ECO:0000313" key="3">
    <source>
        <dbReference type="Proteomes" id="UP000193144"/>
    </source>
</evidence>
<feature type="compositionally biased region" description="Polar residues" evidence="1">
    <location>
        <begin position="619"/>
        <end position="641"/>
    </location>
</feature>
<feature type="region of interest" description="Disordered" evidence="1">
    <location>
        <begin position="235"/>
        <end position="259"/>
    </location>
</feature>
<gene>
    <name evidence="2" type="ORF">BCR34DRAFT_589623</name>
</gene>
<dbReference type="AlphaFoldDB" id="A0A1Y1ZFI5"/>
<feature type="region of interest" description="Disordered" evidence="1">
    <location>
        <begin position="283"/>
        <end position="431"/>
    </location>
</feature>
<sequence length="716" mass="79982">MAFPSTPFNSAPFNVDMMSDSFTNGDDLPGSYDFYRAPHGQFSHDPPNTAIGQRRNEPRAQATTNHAPPPPPPQSYVGQVRPPGTRLWSTARRSSVSADSSDVPWEALGKRRTPESRHKPPPPVPPCSPGRQVSQQPIPDPRDMSPRGHQNNDDMYEYPCAHQDVASATLMPGRDRFVQENKLETDFTNFMLRQPRTIAPCRLANPHRPLEPYHLAAAYIAAPEKHWCLDQKTPERVKESPRQESSLFDSPFNDTHKRPVWNTLPTSTPQGHPRPPVAIPVSFNGHDPFLSPKSIQTVSQRTRTPPQYRTNSAPYVPNFRGYRESAPVPEDTLLSQSSPSTDSQRYQSQRRRSMVEKAELVARQAQRAGLSKEKKPAPKAVSEPPKPQNEMAPTRNPVPSTSQGTSSGEDKRMAEPKQDRRRRPSSTSFRRWSLMRWGCKKEEKELVGPVENYKVHTDAQAQVDADWVEVIHDEAQRHFALTWEVEQPRIEREIKKNQTETEDEKARRLRRDAPRYACTTPPQSQKQQASPPCAPRMRSPASSLSTGVAVDVSSPDFVHVPSALRLQRTTVEIDVPEGVDPVDFEKLCREVVGKASLGRSSTRTSGSMAAQASLGRGSIRTNGSSTTAFERCRSSSIQAQRAPSVVANVGKRSSSGHQTTVVVEGREGSKEQQKTVPSALAPERLTRSRSVLHKKQPTMEQQPTSISKVLKSWWGK</sequence>
<feature type="compositionally biased region" description="Low complexity" evidence="1">
    <location>
        <begin position="91"/>
        <end position="103"/>
    </location>
</feature>
<reference evidence="2 3" key="1">
    <citation type="submission" date="2016-07" db="EMBL/GenBank/DDBJ databases">
        <title>Pervasive Adenine N6-methylation of Active Genes in Fungi.</title>
        <authorList>
            <consortium name="DOE Joint Genome Institute"/>
            <person name="Mondo S.J."/>
            <person name="Dannebaum R.O."/>
            <person name="Kuo R.C."/>
            <person name="Labutti K."/>
            <person name="Haridas S."/>
            <person name="Kuo A."/>
            <person name="Salamov A."/>
            <person name="Ahrendt S.R."/>
            <person name="Lipzen A."/>
            <person name="Sullivan W."/>
            <person name="Andreopoulos W.B."/>
            <person name="Clum A."/>
            <person name="Lindquist E."/>
            <person name="Daum C."/>
            <person name="Ramamoorthy G.K."/>
            <person name="Gryganskyi A."/>
            <person name="Culley D."/>
            <person name="Magnuson J.K."/>
            <person name="James T.Y."/>
            <person name="O'Malley M.A."/>
            <person name="Stajich J.E."/>
            <person name="Spatafora J.W."/>
            <person name="Visel A."/>
            <person name="Grigoriev I.V."/>
        </authorList>
    </citation>
    <scope>NUCLEOTIDE SEQUENCE [LARGE SCALE GENOMIC DNA]</scope>
    <source>
        <strain evidence="2 3">CBS 115471</strain>
    </source>
</reference>
<feature type="compositionally biased region" description="Polar residues" evidence="1">
    <location>
        <begin position="293"/>
        <end position="313"/>
    </location>
</feature>
<feature type="compositionally biased region" description="Basic and acidic residues" evidence="1">
    <location>
        <begin position="408"/>
        <end position="418"/>
    </location>
</feature>
<protein>
    <submittedName>
        <fullName evidence="2">Uncharacterized protein</fullName>
    </submittedName>
</protein>
<feature type="compositionally biased region" description="Basic and acidic residues" evidence="1">
    <location>
        <begin position="140"/>
        <end position="152"/>
    </location>
</feature>
<keyword evidence="3" id="KW-1185">Reference proteome</keyword>
<feature type="compositionally biased region" description="Basic and acidic residues" evidence="1">
    <location>
        <begin position="108"/>
        <end position="118"/>
    </location>
</feature>
<feature type="compositionally biased region" description="Polar residues" evidence="1">
    <location>
        <begin position="698"/>
        <end position="707"/>
    </location>
</feature>
<feature type="compositionally biased region" description="Basic and acidic residues" evidence="1">
    <location>
        <begin position="664"/>
        <end position="673"/>
    </location>
</feature>
<organism evidence="2 3">
    <name type="scientific">Clohesyomyces aquaticus</name>
    <dbReference type="NCBI Taxonomy" id="1231657"/>
    <lineage>
        <taxon>Eukaryota</taxon>
        <taxon>Fungi</taxon>
        <taxon>Dikarya</taxon>
        <taxon>Ascomycota</taxon>
        <taxon>Pezizomycotina</taxon>
        <taxon>Dothideomycetes</taxon>
        <taxon>Pleosporomycetidae</taxon>
        <taxon>Pleosporales</taxon>
        <taxon>Lindgomycetaceae</taxon>
        <taxon>Clohesyomyces</taxon>
    </lineage>
</organism>
<dbReference type="Proteomes" id="UP000193144">
    <property type="component" value="Unassembled WGS sequence"/>
</dbReference>
<feature type="compositionally biased region" description="Low complexity" evidence="1">
    <location>
        <begin position="598"/>
        <end position="607"/>
    </location>
</feature>
<name>A0A1Y1ZFI5_9PLEO</name>
<feature type="compositionally biased region" description="Polar residues" evidence="1">
    <location>
        <begin position="333"/>
        <end position="342"/>
    </location>
</feature>
<feature type="region of interest" description="Disordered" evidence="1">
    <location>
        <begin position="494"/>
        <end position="547"/>
    </location>
</feature>
<feature type="compositionally biased region" description="Polar residues" evidence="1">
    <location>
        <begin position="397"/>
        <end position="407"/>
    </location>
</feature>
<proteinExistence type="predicted"/>
<feature type="region of interest" description="Disordered" evidence="1">
    <location>
        <begin position="1"/>
        <end position="155"/>
    </location>
</feature>
<comment type="caution">
    <text evidence="2">The sequence shown here is derived from an EMBL/GenBank/DDBJ whole genome shotgun (WGS) entry which is preliminary data.</text>
</comment>
<feature type="compositionally biased region" description="Low complexity" evidence="1">
    <location>
        <begin position="521"/>
        <end position="531"/>
    </location>
</feature>
<accession>A0A1Y1ZFI5</accession>
<feature type="compositionally biased region" description="Polar residues" evidence="1">
    <location>
        <begin position="1"/>
        <end position="12"/>
    </location>
</feature>